<evidence type="ECO:0000313" key="3">
    <source>
        <dbReference type="Proteomes" id="UP001302429"/>
    </source>
</evidence>
<dbReference type="AlphaFoldDB" id="A0AA97FB06"/>
<gene>
    <name evidence="2" type="ORF">RB602_06290</name>
</gene>
<sequence length="146" mass="15198">MTNYVAVNRIESRKDNKPVVTDPGKPFKPADADEAKSLLALGAIKEVETSAPADDKPLTVNEIKTTVAKLVKDNDAATLEVMLSVEEDGPNRSTAIKAIQDALEEIKAAGEGSEGDSGEEAASEGEGETTPSTEEGAGDGEEQGLL</sequence>
<organism evidence="2 3">
    <name type="scientific">Alterisphingorhabdus coralli</name>
    <dbReference type="NCBI Taxonomy" id="3071408"/>
    <lineage>
        <taxon>Bacteria</taxon>
        <taxon>Pseudomonadati</taxon>
        <taxon>Pseudomonadota</taxon>
        <taxon>Alphaproteobacteria</taxon>
        <taxon>Sphingomonadales</taxon>
        <taxon>Sphingomonadaceae</taxon>
        <taxon>Alterisphingorhabdus (ex Yan et al. 2024)</taxon>
    </lineage>
</organism>
<feature type="compositionally biased region" description="Acidic residues" evidence="1">
    <location>
        <begin position="113"/>
        <end position="127"/>
    </location>
</feature>
<feature type="region of interest" description="Disordered" evidence="1">
    <location>
        <begin position="105"/>
        <end position="146"/>
    </location>
</feature>
<reference evidence="2 3" key="1">
    <citation type="submission" date="2023-10" db="EMBL/GenBank/DDBJ databases">
        <title>Complete genome sequence of a Sphingomonadaceae bacterium.</title>
        <authorList>
            <person name="Yan C."/>
        </authorList>
    </citation>
    <scope>NUCLEOTIDE SEQUENCE [LARGE SCALE GENOMIC DNA]</scope>
    <source>
        <strain evidence="2 3">SCSIO 66989</strain>
    </source>
</reference>
<dbReference type="Proteomes" id="UP001302429">
    <property type="component" value="Chromosome"/>
</dbReference>
<protein>
    <submittedName>
        <fullName evidence="2">Uncharacterized protein</fullName>
    </submittedName>
</protein>
<dbReference type="KEGG" id="acoa:RB602_06290"/>
<dbReference type="RefSeq" id="WP_317083945.1">
    <property type="nucleotide sequence ID" value="NZ_CP136594.1"/>
</dbReference>
<feature type="compositionally biased region" description="Acidic residues" evidence="1">
    <location>
        <begin position="136"/>
        <end position="146"/>
    </location>
</feature>
<proteinExistence type="predicted"/>
<name>A0AA97FB06_9SPHN</name>
<accession>A0AA97FB06</accession>
<dbReference type="EMBL" id="CP136594">
    <property type="protein sequence ID" value="WOE76317.1"/>
    <property type="molecule type" value="Genomic_DNA"/>
</dbReference>
<keyword evidence="3" id="KW-1185">Reference proteome</keyword>
<evidence type="ECO:0000256" key="1">
    <source>
        <dbReference type="SAM" id="MobiDB-lite"/>
    </source>
</evidence>
<evidence type="ECO:0000313" key="2">
    <source>
        <dbReference type="EMBL" id="WOE76317.1"/>
    </source>
</evidence>